<dbReference type="SUPFAM" id="SSF53756">
    <property type="entry name" value="UDP-Glycosyltransferase/glycogen phosphorylase"/>
    <property type="match status" value="1"/>
</dbReference>
<keyword evidence="2" id="KW-0472">Membrane</keyword>
<dbReference type="EMBL" id="QTZN02000055">
    <property type="protein sequence ID" value="MVB08847.1"/>
    <property type="molecule type" value="Genomic_DNA"/>
</dbReference>
<sequence length="379" mass="43833">MNLYKKITIINQSSGYLTVDMANVFAEKYEEVVLVTGKIDYNNSRLNENVKIVKKIKYRRNKSYLRVLTWVIFQMQSFLYILFNVKYGRLFFVTNPPITPFLGSFFLNLRNLEYDILVYDIYPDALLNFGYVKTTSVIYKYWTKLNYKAYKNADRIFTISKVMKNVLAEEASVNKIEVVYPWVDTSYIRPIDKKDNWFAKKYNLLDKKVILYSGNMGLTHDLNTILLVAKELNCSKSEYHFLFVGDGAQKKELKRFSETNKLSNVTFLPYQDADVLPYSFSSADYSIISLGKGMEGLSVPSKSFYYFAAGSAIISISEKGSEIENLVNKFNLGISVVPGEKAQLRTFLKDTNDSKLKEYKENSRDLSQKFTKGNARKFI</sequence>
<dbReference type="Proteomes" id="UP000285951">
    <property type="component" value="Unassembled WGS sequence"/>
</dbReference>
<proteinExistence type="predicted"/>
<keyword evidence="1 4" id="KW-0808">Transferase</keyword>
<gene>
    <name evidence="5" type="ORF">DWB62_017650</name>
    <name evidence="4" type="ORF">GNY23_17650</name>
</gene>
<dbReference type="InterPro" id="IPR001296">
    <property type="entry name" value="Glyco_trans_1"/>
</dbReference>
<dbReference type="EMBL" id="WOTW01000055">
    <property type="protein sequence ID" value="MUP39642.1"/>
    <property type="molecule type" value="Genomic_DNA"/>
</dbReference>
<dbReference type="AlphaFoldDB" id="A0A7M4DAG3"/>
<comment type="caution">
    <text evidence="4">The sequence shown here is derived from an EMBL/GenBank/DDBJ whole genome shotgun (WGS) entry which is preliminary data.</text>
</comment>
<dbReference type="Pfam" id="PF00534">
    <property type="entry name" value="Glycos_transf_1"/>
    <property type="match status" value="1"/>
</dbReference>
<dbReference type="Proteomes" id="UP000462449">
    <property type="component" value="Unassembled WGS sequence"/>
</dbReference>
<accession>A0A7M4DAG3</accession>
<dbReference type="PANTHER" id="PTHR46401">
    <property type="entry name" value="GLYCOSYLTRANSFERASE WBBK-RELATED"/>
    <property type="match status" value="1"/>
</dbReference>
<dbReference type="GO" id="GO:0016757">
    <property type="term" value="F:glycosyltransferase activity"/>
    <property type="evidence" value="ECO:0007669"/>
    <property type="project" value="InterPro"/>
</dbReference>
<evidence type="ECO:0000256" key="1">
    <source>
        <dbReference type="ARBA" id="ARBA00022679"/>
    </source>
</evidence>
<reference evidence="5 6" key="1">
    <citation type="submission" date="2019-11" db="EMBL/GenBank/DDBJ databases">
        <title>Draft genome sequence of Labilibaculum sp. strain SYP isolated from Black Sea.</title>
        <authorList>
            <person name="Yadav S."/>
            <person name="Villanueva L."/>
        </authorList>
    </citation>
    <scope>NUCLEOTIDE SEQUENCE [LARGE SCALE GENOMIC DNA]</scope>
    <source>
        <strain evidence="5 6">44</strain>
    </source>
</reference>
<feature type="domain" description="Glycosyl transferase family 1" evidence="3">
    <location>
        <begin position="195"/>
        <end position="317"/>
    </location>
</feature>
<dbReference type="RefSeq" id="WP_156197028.1">
    <property type="nucleotide sequence ID" value="NZ_QTZN02000055.1"/>
</dbReference>
<dbReference type="OrthoDB" id="9811902at2"/>
<evidence type="ECO:0000313" key="5">
    <source>
        <dbReference type="EMBL" id="MVB08847.1"/>
    </source>
</evidence>
<reference evidence="4 7" key="2">
    <citation type="submission" date="2019-12" db="EMBL/GenBank/DDBJ databases">
        <title>Draft genome sequence of Labilibaculum sp. strain 44 isolated from deep waters of Black Sea.</title>
        <authorList>
            <person name="Yadav S."/>
            <person name="Villanueva L."/>
        </authorList>
    </citation>
    <scope>NUCLEOTIDE SEQUENCE [LARGE SCALE GENOMIC DNA]</scope>
    <source>
        <strain evidence="4 7">44</strain>
    </source>
</reference>
<evidence type="ECO:0000313" key="6">
    <source>
        <dbReference type="Proteomes" id="UP000285951"/>
    </source>
</evidence>
<dbReference type="GO" id="GO:0009103">
    <property type="term" value="P:lipopolysaccharide biosynthetic process"/>
    <property type="evidence" value="ECO:0007669"/>
    <property type="project" value="TreeGrafter"/>
</dbReference>
<evidence type="ECO:0000256" key="2">
    <source>
        <dbReference type="SAM" id="Phobius"/>
    </source>
</evidence>
<evidence type="ECO:0000259" key="3">
    <source>
        <dbReference type="Pfam" id="PF00534"/>
    </source>
</evidence>
<dbReference type="CDD" id="cd03794">
    <property type="entry name" value="GT4_WbuB-like"/>
    <property type="match status" value="1"/>
</dbReference>
<evidence type="ECO:0000313" key="4">
    <source>
        <dbReference type="EMBL" id="MUP39642.1"/>
    </source>
</evidence>
<keyword evidence="6" id="KW-1185">Reference proteome</keyword>
<dbReference type="PANTHER" id="PTHR46401:SF2">
    <property type="entry name" value="GLYCOSYLTRANSFERASE WBBK-RELATED"/>
    <property type="match status" value="1"/>
</dbReference>
<evidence type="ECO:0000313" key="7">
    <source>
        <dbReference type="Proteomes" id="UP000462449"/>
    </source>
</evidence>
<organism evidence="4 7">
    <name type="scientific">Labilibaculum euxinus</name>
    <dbReference type="NCBI Taxonomy" id="2686357"/>
    <lineage>
        <taxon>Bacteria</taxon>
        <taxon>Pseudomonadati</taxon>
        <taxon>Bacteroidota</taxon>
        <taxon>Bacteroidia</taxon>
        <taxon>Marinilabiliales</taxon>
        <taxon>Marinifilaceae</taxon>
        <taxon>Labilibaculum</taxon>
    </lineage>
</organism>
<protein>
    <submittedName>
        <fullName evidence="4">Glycosyltransferase</fullName>
    </submittedName>
</protein>
<dbReference type="Gene3D" id="3.40.50.2000">
    <property type="entry name" value="Glycogen Phosphorylase B"/>
    <property type="match status" value="2"/>
</dbReference>
<name>A0A7M4DAG3_9BACT</name>
<keyword evidence="2" id="KW-1133">Transmembrane helix</keyword>
<feature type="transmembrane region" description="Helical" evidence="2">
    <location>
        <begin position="64"/>
        <end position="83"/>
    </location>
</feature>
<keyword evidence="2" id="KW-0812">Transmembrane</keyword>